<dbReference type="GO" id="GO:0009252">
    <property type="term" value="P:peptidoglycan biosynthetic process"/>
    <property type="evidence" value="ECO:0007669"/>
    <property type="project" value="UniProtKB-KW"/>
</dbReference>
<keyword evidence="2" id="KW-1003">Cell membrane</keyword>
<feature type="transmembrane region" description="Helical" evidence="11">
    <location>
        <begin position="279"/>
        <end position="305"/>
    </location>
</feature>
<keyword evidence="6" id="KW-0133">Cell shape</keyword>
<dbReference type="InterPro" id="IPR001182">
    <property type="entry name" value="FtsW/RodA"/>
</dbReference>
<keyword evidence="3" id="KW-0328">Glycosyltransferase</keyword>
<feature type="transmembrane region" description="Helical" evidence="11">
    <location>
        <begin position="355"/>
        <end position="375"/>
    </location>
</feature>
<keyword evidence="9 11" id="KW-0472">Membrane</keyword>
<evidence type="ECO:0000256" key="3">
    <source>
        <dbReference type="ARBA" id="ARBA00022676"/>
    </source>
</evidence>
<dbReference type="Pfam" id="PF01098">
    <property type="entry name" value="FTSW_RODA_SPOVE"/>
    <property type="match status" value="1"/>
</dbReference>
<feature type="transmembrane region" description="Helical" evidence="11">
    <location>
        <begin position="154"/>
        <end position="171"/>
    </location>
</feature>
<evidence type="ECO:0000256" key="4">
    <source>
        <dbReference type="ARBA" id="ARBA00022679"/>
    </source>
</evidence>
<feature type="transmembrane region" description="Helical" evidence="11">
    <location>
        <begin position="64"/>
        <end position="85"/>
    </location>
</feature>
<keyword evidence="13" id="KW-1185">Reference proteome</keyword>
<evidence type="ECO:0000256" key="5">
    <source>
        <dbReference type="ARBA" id="ARBA00022692"/>
    </source>
</evidence>
<feature type="transmembrane region" description="Helical" evidence="11">
    <location>
        <begin position="177"/>
        <end position="193"/>
    </location>
</feature>
<feature type="transmembrane region" description="Helical" evidence="11">
    <location>
        <begin position="12"/>
        <end position="36"/>
    </location>
</feature>
<evidence type="ECO:0000256" key="7">
    <source>
        <dbReference type="ARBA" id="ARBA00022984"/>
    </source>
</evidence>
<gene>
    <name evidence="12" type="ORF">SAMN02194393_01940</name>
</gene>
<evidence type="ECO:0000313" key="13">
    <source>
        <dbReference type="Proteomes" id="UP000190285"/>
    </source>
</evidence>
<organism evidence="12 13">
    <name type="scientific">Maledivibacter halophilus</name>
    <dbReference type="NCBI Taxonomy" id="36842"/>
    <lineage>
        <taxon>Bacteria</taxon>
        <taxon>Bacillati</taxon>
        <taxon>Bacillota</taxon>
        <taxon>Clostridia</taxon>
        <taxon>Peptostreptococcales</taxon>
        <taxon>Caminicellaceae</taxon>
        <taxon>Maledivibacter</taxon>
    </lineage>
</organism>
<evidence type="ECO:0000256" key="11">
    <source>
        <dbReference type="SAM" id="Phobius"/>
    </source>
</evidence>
<dbReference type="GO" id="GO:0051301">
    <property type="term" value="P:cell division"/>
    <property type="evidence" value="ECO:0007669"/>
    <property type="project" value="InterPro"/>
</dbReference>
<evidence type="ECO:0000313" key="12">
    <source>
        <dbReference type="EMBL" id="SKC64550.1"/>
    </source>
</evidence>
<keyword evidence="7" id="KW-0573">Peptidoglycan synthesis</keyword>
<dbReference type="GO" id="GO:0032153">
    <property type="term" value="C:cell division site"/>
    <property type="evidence" value="ECO:0007669"/>
    <property type="project" value="TreeGrafter"/>
</dbReference>
<dbReference type="GO" id="GO:0015648">
    <property type="term" value="F:lipid-linked peptidoglycan transporter activity"/>
    <property type="evidence" value="ECO:0007669"/>
    <property type="project" value="TreeGrafter"/>
</dbReference>
<evidence type="ECO:0000256" key="10">
    <source>
        <dbReference type="ARBA" id="ARBA00023316"/>
    </source>
</evidence>
<proteinExistence type="predicted"/>
<evidence type="ECO:0000256" key="2">
    <source>
        <dbReference type="ARBA" id="ARBA00022475"/>
    </source>
</evidence>
<feature type="transmembrane region" description="Helical" evidence="11">
    <location>
        <begin position="91"/>
        <end position="111"/>
    </location>
</feature>
<dbReference type="InterPro" id="IPR018365">
    <property type="entry name" value="Cell_cycle_FtsW-rel_CS"/>
</dbReference>
<reference evidence="12 13" key="1">
    <citation type="submission" date="2017-02" db="EMBL/GenBank/DDBJ databases">
        <authorList>
            <person name="Peterson S.W."/>
        </authorList>
    </citation>
    <scope>NUCLEOTIDE SEQUENCE [LARGE SCALE GENOMIC DNA]</scope>
    <source>
        <strain evidence="12 13">M1</strain>
    </source>
</reference>
<sequence length="384" mass="42342">MIERRLIKNIDFGLIAVVIVIFFIGVIIITSATNVIDLSKDTTFKESIGEIIDIGLKRQPKIQIIAFIIGVIAVLATLTINYNSFGNAYKPLYVISIILLLMVYIPGLGVVRGGARSWINLGPLDFQTSEVAKLGFILSLAKYLEMKYEKLETIKDLIGPMLFVLPFVILLLKQTDLGTALVFIVITFGMLFVAGVNIKLVLYGGLIGISSLPLVYNFLKPHQQQRIDAFLNPSDPTLPGNYHVAQSKTAIGSGMIYGKGLFKGTFHRGDFLPVQETDFIYAVLGEELGLIGCTIILLLYFLFLYKMVKISKDAKDIYGQLVVTGITFMFAFQIIENIGMTVGIMPVTGITLPFLSYGGSSLITSMIALGLVLNVSMRKKKIRF</sequence>
<dbReference type="GO" id="GO:0016757">
    <property type="term" value="F:glycosyltransferase activity"/>
    <property type="evidence" value="ECO:0007669"/>
    <property type="project" value="UniProtKB-KW"/>
</dbReference>
<dbReference type="GO" id="GO:0008360">
    <property type="term" value="P:regulation of cell shape"/>
    <property type="evidence" value="ECO:0007669"/>
    <property type="project" value="UniProtKB-KW"/>
</dbReference>
<dbReference type="EMBL" id="FUZT01000004">
    <property type="protein sequence ID" value="SKC64550.1"/>
    <property type="molecule type" value="Genomic_DNA"/>
</dbReference>
<evidence type="ECO:0000256" key="8">
    <source>
        <dbReference type="ARBA" id="ARBA00022989"/>
    </source>
</evidence>
<comment type="subcellular location">
    <subcellularLocation>
        <location evidence="1">Membrane</location>
        <topology evidence="1">Multi-pass membrane protein</topology>
    </subcellularLocation>
</comment>
<dbReference type="PROSITE" id="PS00428">
    <property type="entry name" value="FTSW_RODA_SPOVE"/>
    <property type="match status" value="1"/>
</dbReference>
<dbReference type="AlphaFoldDB" id="A0A1T5KLL4"/>
<keyword evidence="5 11" id="KW-0812">Transmembrane</keyword>
<protein>
    <submittedName>
        <fullName evidence="12">Rod shape determining protein RodA</fullName>
    </submittedName>
</protein>
<dbReference type="PANTHER" id="PTHR30474:SF1">
    <property type="entry name" value="PEPTIDOGLYCAN GLYCOSYLTRANSFERASE MRDB"/>
    <property type="match status" value="1"/>
</dbReference>
<evidence type="ECO:0000256" key="6">
    <source>
        <dbReference type="ARBA" id="ARBA00022960"/>
    </source>
</evidence>
<keyword evidence="8 11" id="KW-1133">Transmembrane helix</keyword>
<dbReference type="OrthoDB" id="9812661at2"/>
<dbReference type="Proteomes" id="UP000190285">
    <property type="component" value="Unassembled WGS sequence"/>
</dbReference>
<dbReference type="RefSeq" id="WP_079491190.1">
    <property type="nucleotide sequence ID" value="NZ_FUZT01000004.1"/>
</dbReference>
<name>A0A1T5KLL4_9FIRM</name>
<dbReference type="InterPro" id="IPR011923">
    <property type="entry name" value="RodA/MrdB"/>
</dbReference>
<dbReference type="PANTHER" id="PTHR30474">
    <property type="entry name" value="CELL CYCLE PROTEIN"/>
    <property type="match status" value="1"/>
</dbReference>
<dbReference type="GO" id="GO:0071555">
    <property type="term" value="P:cell wall organization"/>
    <property type="evidence" value="ECO:0007669"/>
    <property type="project" value="UniProtKB-KW"/>
</dbReference>
<dbReference type="NCBIfam" id="TIGR02210">
    <property type="entry name" value="rodA_shape"/>
    <property type="match status" value="1"/>
</dbReference>
<keyword evidence="10" id="KW-0961">Cell wall biogenesis/degradation</keyword>
<feature type="transmembrane region" description="Helical" evidence="11">
    <location>
        <begin position="317"/>
        <end position="335"/>
    </location>
</feature>
<evidence type="ECO:0000256" key="9">
    <source>
        <dbReference type="ARBA" id="ARBA00023136"/>
    </source>
</evidence>
<dbReference type="GO" id="GO:0005886">
    <property type="term" value="C:plasma membrane"/>
    <property type="evidence" value="ECO:0007669"/>
    <property type="project" value="TreeGrafter"/>
</dbReference>
<evidence type="ECO:0000256" key="1">
    <source>
        <dbReference type="ARBA" id="ARBA00004141"/>
    </source>
</evidence>
<keyword evidence="4" id="KW-0808">Transferase</keyword>
<dbReference type="STRING" id="36842.SAMN02194393_01940"/>
<accession>A0A1T5KLL4</accession>